<reference evidence="1 2" key="1">
    <citation type="submission" date="2020-08" db="EMBL/GenBank/DDBJ databases">
        <title>Sequencing the genomes of 1000 actinobacteria strains.</title>
        <authorList>
            <person name="Klenk H.-P."/>
        </authorList>
    </citation>
    <scope>NUCLEOTIDE SEQUENCE [LARGE SCALE GENOMIC DNA]</scope>
    <source>
        <strain evidence="1 2">DSM 43023</strain>
    </source>
</reference>
<dbReference type="Proteomes" id="UP000534286">
    <property type="component" value="Unassembled WGS sequence"/>
</dbReference>
<gene>
    <name evidence="1" type="ORF">FHR32_001929</name>
</gene>
<name>A0A7W7RSX5_9ACTN</name>
<protein>
    <submittedName>
        <fullName evidence="1">Uncharacterized protein</fullName>
    </submittedName>
</protein>
<dbReference type="EMBL" id="JACHJU010000001">
    <property type="protein sequence ID" value="MBB4937624.1"/>
    <property type="molecule type" value="Genomic_DNA"/>
</dbReference>
<sequence length="58" mass="6739">MSRFIGWYNDAHVMLVDETEDPHRLVIADMKGKVVRVLADIPRQEYATGRLMMRFTAS</sequence>
<accession>A0A7W7RSX5</accession>
<dbReference type="AlphaFoldDB" id="A0A7W7RSX5"/>
<organism evidence="1 2">
    <name type="scientific">Streptosporangium album</name>
    <dbReference type="NCBI Taxonomy" id="47479"/>
    <lineage>
        <taxon>Bacteria</taxon>
        <taxon>Bacillati</taxon>
        <taxon>Actinomycetota</taxon>
        <taxon>Actinomycetes</taxon>
        <taxon>Streptosporangiales</taxon>
        <taxon>Streptosporangiaceae</taxon>
        <taxon>Streptosporangium</taxon>
    </lineage>
</organism>
<proteinExistence type="predicted"/>
<dbReference type="RefSeq" id="WP_184753973.1">
    <property type="nucleotide sequence ID" value="NZ_BAABEK010000050.1"/>
</dbReference>
<evidence type="ECO:0000313" key="2">
    <source>
        <dbReference type="Proteomes" id="UP000534286"/>
    </source>
</evidence>
<comment type="caution">
    <text evidence="1">The sequence shown here is derived from an EMBL/GenBank/DDBJ whole genome shotgun (WGS) entry which is preliminary data.</text>
</comment>
<evidence type="ECO:0000313" key="1">
    <source>
        <dbReference type="EMBL" id="MBB4937624.1"/>
    </source>
</evidence>
<keyword evidence="2" id="KW-1185">Reference proteome</keyword>